<evidence type="ECO:0000313" key="2">
    <source>
        <dbReference type="Proteomes" id="UP000805649"/>
    </source>
</evidence>
<name>A0ACC3Z740_COLTU</name>
<proteinExistence type="predicted"/>
<dbReference type="EMBL" id="VUJX02000003">
    <property type="protein sequence ID" value="KAL0939918.1"/>
    <property type="molecule type" value="Genomic_DNA"/>
</dbReference>
<accession>A0ACC3Z740</accession>
<keyword evidence="2" id="KW-1185">Reference proteome</keyword>
<protein>
    <submittedName>
        <fullName evidence="1">Uncharacterized protein</fullName>
    </submittedName>
</protein>
<reference evidence="1 2" key="1">
    <citation type="journal article" date="2020" name="Phytopathology">
        <title>Genome Sequence Resources of Colletotrichum truncatum, C. plurivorum, C. musicola, and C. sojae: Four Species Pathogenic to Soybean (Glycine max).</title>
        <authorList>
            <person name="Rogerio F."/>
            <person name="Boufleur T.R."/>
            <person name="Ciampi-Guillardi M."/>
            <person name="Sukno S.A."/>
            <person name="Thon M.R."/>
            <person name="Massola Junior N.S."/>
            <person name="Baroncelli R."/>
        </authorList>
    </citation>
    <scope>NUCLEOTIDE SEQUENCE [LARGE SCALE GENOMIC DNA]</scope>
    <source>
        <strain evidence="1 2">CMES1059</strain>
    </source>
</reference>
<organism evidence="1 2">
    <name type="scientific">Colletotrichum truncatum</name>
    <name type="common">Anthracnose fungus</name>
    <name type="synonym">Colletotrichum capsici</name>
    <dbReference type="NCBI Taxonomy" id="5467"/>
    <lineage>
        <taxon>Eukaryota</taxon>
        <taxon>Fungi</taxon>
        <taxon>Dikarya</taxon>
        <taxon>Ascomycota</taxon>
        <taxon>Pezizomycotina</taxon>
        <taxon>Sordariomycetes</taxon>
        <taxon>Hypocreomycetidae</taxon>
        <taxon>Glomerellales</taxon>
        <taxon>Glomerellaceae</taxon>
        <taxon>Colletotrichum</taxon>
        <taxon>Colletotrichum truncatum species complex</taxon>
    </lineage>
</organism>
<sequence length="62" mass="7211">MGERTGSRIFWKVWSYVIVLKVCCLMNSSDCWCLDLPPCKNEISLDSVSEKRTRHQKHVEAP</sequence>
<comment type="caution">
    <text evidence="1">The sequence shown here is derived from an EMBL/GenBank/DDBJ whole genome shotgun (WGS) entry which is preliminary data.</text>
</comment>
<evidence type="ECO:0000313" key="1">
    <source>
        <dbReference type="EMBL" id="KAL0939918.1"/>
    </source>
</evidence>
<dbReference type="Proteomes" id="UP000805649">
    <property type="component" value="Unassembled WGS sequence"/>
</dbReference>
<gene>
    <name evidence="1" type="ORF">CTRU02_206528</name>
</gene>